<evidence type="ECO:0000256" key="7">
    <source>
        <dbReference type="SAM" id="MobiDB-lite"/>
    </source>
</evidence>
<dbReference type="GeneID" id="34592818"/>
<dbReference type="GO" id="GO:0005506">
    <property type="term" value="F:iron ion binding"/>
    <property type="evidence" value="ECO:0007669"/>
    <property type="project" value="InterPro"/>
</dbReference>
<evidence type="ECO:0000256" key="5">
    <source>
        <dbReference type="ARBA" id="ARBA00022898"/>
    </source>
</evidence>
<dbReference type="GO" id="GO:0008483">
    <property type="term" value="F:transaminase activity"/>
    <property type="evidence" value="ECO:0007669"/>
    <property type="project" value="UniProtKB-KW"/>
</dbReference>
<dbReference type="RefSeq" id="XP_022496299.1">
    <property type="nucleotide sequence ID" value="XM_022647690.1"/>
</dbReference>
<dbReference type="Pfam" id="PF00155">
    <property type="entry name" value="Aminotran_1_2"/>
    <property type="match status" value="1"/>
</dbReference>
<dbReference type="InterPro" id="IPR041823">
    <property type="entry name" value="YHR202W_N"/>
</dbReference>
<proteinExistence type="inferred from homology"/>
<evidence type="ECO:0000259" key="9">
    <source>
        <dbReference type="Pfam" id="PF00155"/>
    </source>
</evidence>
<dbReference type="FunFam" id="3.60.21.10:FF:000043">
    <property type="entry name" value="Ser/Thr protein phosphatase family"/>
    <property type="match status" value="1"/>
</dbReference>
<dbReference type="GO" id="GO:0009166">
    <property type="term" value="P:nucleotide catabolic process"/>
    <property type="evidence" value="ECO:0007669"/>
    <property type="project" value="InterPro"/>
</dbReference>
<dbReference type="PANTHER" id="PTHR42790">
    <property type="entry name" value="AMINOTRANSFERASE"/>
    <property type="match status" value="1"/>
</dbReference>
<feature type="domain" description="Putative 5'-nucleotidase C-terminal" evidence="10">
    <location>
        <begin position="1532"/>
        <end position="1623"/>
    </location>
</feature>
<dbReference type="OrthoDB" id="691673at2759"/>
<evidence type="ECO:0000256" key="2">
    <source>
        <dbReference type="ARBA" id="ARBA00007441"/>
    </source>
</evidence>
<dbReference type="SUPFAM" id="SSF53383">
    <property type="entry name" value="PLP-dependent transferases"/>
    <property type="match status" value="1"/>
</dbReference>
<dbReference type="Pfam" id="PF21953">
    <property type="entry name" value="NadN_nucleosid_C"/>
    <property type="match status" value="2"/>
</dbReference>
<dbReference type="CDD" id="cd11060">
    <property type="entry name" value="CYP57A1-like"/>
    <property type="match status" value="1"/>
</dbReference>
<evidence type="ECO:0000256" key="3">
    <source>
        <dbReference type="ARBA" id="ARBA00022576"/>
    </source>
</evidence>
<dbReference type="InterPro" id="IPR015424">
    <property type="entry name" value="PyrdxlP-dep_Trfase"/>
</dbReference>
<dbReference type="Gene3D" id="3.40.640.10">
    <property type="entry name" value="Type I PLP-dependent aspartate aminotransferase-like (Major domain)"/>
    <property type="match status" value="1"/>
</dbReference>
<dbReference type="SUPFAM" id="SSF55816">
    <property type="entry name" value="5'-nucleotidase (syn. UDP-sugar hydrolase), C-terminal domain"/>
    <property type="match status" value="1"/>
</dbReference>
<keyword evidence="8" id="KW-0812">Transmembrane</keyword>
<comment type="cofactor">
    <cofactor evidence="1">
        <name>pyridoxal 5'-phosphate</name>
        <dbReference type="ChEBI" id="CHEBI:597326"/>
    </cofactor>
</comment>
<protein>
    <recommendedName>
        <fullName evidence="13">Calcineurin-like phosphoesterase domain-containing protein</fullName>
    </recommendedName>
</protein>
<keyword evidence="5" id="KW-0663">Pyridoxal phosphate</keyword>
<dbReference type="EMBL" id="LVCJ01000087">
    <property type="protein sequence ID" value="OAL28472.1"/>
    <property type="molecule type" value="Genomic_DNA"/>
</dbReference>
<evidence type="ECO:0000256" key="4">
    <source>
        <dbReference type="ARBA" id="ARBA00022679"/>
    </source>
</evidence>
<feature type="binding site" description="axial binding residue" evidence="6">
    <location>
        <position position="435"/>
    </location>
    <ligand>
        <name>heme</name>
        <dbReference type="ChEBI" id="CHEBI:30413"/>
    </ligand>
    <ligandPart>
        <name>Fe</name>
        <dbReference type="ChEBI" id="CHEBI:18248"/>
    </ligandPart>
</feature>
<evidence type="ECO:0000313" key="12">
    <source>
        <dbReference type="Proteomes" id="UP000185904"/>
    </source>
</evidence>
<feature type="domain" description="Aminotransferase class I/classII large" evidence="9">
    <location>
        <begin position="593"/>
        <end position="879"/>
    </location>
</feature>
<dbReference type="InterPro" id="IPR004839">
    <property type="entry name" value="Aminotransferase_I/II_large"/>
</dbReference>
<comment type="cofactor">
    <cofactor evidence="6">
        <name>heme</name>
        <dbReference type="ChEBI" id="CHEBI:30413"/>
    </cofactor>
</comment>
<comment type="similarity">
    <text evidence="2">Belongs to the class-I pyridoxal-phosphate-dependent aminotransferase family.</text>
</comment>
<dbReference type="Gene3D" id="3.90.780.10">
    <property type="entry name" value="5'-Nucleotidase, C-terminal domain"/>
    <property type="match status" value="1"/>
</dbReference>
<dbReference type="CDD" id="cd00609">
    <property type="entry name" value="AAT_like"/>
    <property type="match status" value="1"/>
</dbReference>
<dbReference type="Proteomes" id="UP000185904">
    <property type="component" value="Unassembled WGS sequence"/>
</dbReference>
<dbReference type="InterPro" id="IPR036396">
    <property type="entry name" value="Cyt_P450_sf"/>
</dbReference>
<dbReference type="PRINTS" id="PR00463">
    <property type="entry name" value="EP450I"/>
</dbReference>
<dbReference type="InterPro" id="IPR001128">
    <property type="entry name" value="Cyt_P450"/>
</dbReference>
<evidence type="ECO:0000313" key="11">
    <source>
        <dbReference type="EMBL" id="OAL28472.1"/>
    </source>
</evidence>
<dbReference type="GO" id="GO:0020037">
    <property type="term" value="F:heme binding"/>
    <property type="evidence" value="ECO:0007669"/>
    <property type="project" value="InterPro"/>
</dbReference>
<evidence type="ECO:0000256" key="6">
    <source>
        <dbReference type="PIRSR" id="PIRSR602401-1"/>
    </source>
</evidence>
<dbReference type="CDD" id="cd07407">
    <property type="entry name" value="MPP_YHR202W_N"/>
    <property type="match status" value="1"/>
</dbReference>
<dbReference type="InterPro" id="IPR002401">
    <property type="entry name" value="Cyt_P450_E_grp-I"/>
</dbReference>
<keyword evidence="12" id="KW-1185">Reference proteome</keyword>
<keyword evidence="6" id="KW-0479">Metal-binding</keyword>
<dbReference type="GO" id="GO:0030170">
    <property type="term" value="F:pyridoxal phosphate binding"/>
    <property type="evidence" value="ECO:0007669"/>
    <property type="project" value="InterPro"/>
</dbReference>
<keyword evidence="8" id="KW-0472">Membrane</keyword>
<dbReference type="GO" id="GO:0004497">
    <property type="term" value="F:monooxygenase activity"/>
    <property type="evidence" value="ECO:0007669"/>
    <property type="project" value="InterPro"/>
</dbReference>
<dbReference type="PANTHER" id="PTHR42790:SF1">
    <property type="entry name" value="AROMATIC AMINO ACID AMINOTRANSFERASE, HYPOTHETICAL (EUROFUNG)"/>
    <property type="match status" value="1"/>
</dbReference>
<comment type="caution">
    <text evidence="11">The sequence shown here is derived from an EMBL/GenBank/DDBJ whole genome shotgun (WGS) entry which is preliminary data.</text>
</comment>
<dbReference type="Gene3D" id="3.60.21.10">
    <property type="match status" value="1"/>
</dbReference>
<dbReference type="InterPro" id="IPR029052">
    <property type="entry name" value="Metallo-depent_PP-like"/>
</dbReference>
<dbReference type="GO" id="GO:0016787">
    <property type="term" value="F:hydrolase activity"/>
    <property type="evidence" value="ECO:0007669"/>
    <property type="project" value="InterPro"/>
</dbReference>
<dbReference type="SUPFAM" id="SSF56300">
    <property type="entry name" value="Metallo-dependent phosphatases"/>
    <property type="match status" value="1"/>
</dbReference>
<dbReference type="InterPro" id="IPR050859">
    <property type="entry name" value="Class-I_PLP-dep_aminotransf"/>
</dbReference>
<organism evidence="11 12">
    <name type="scientific">Fonsecaea nubica</name>
    <dbReference type="NCBI Taxonomy" id="856822"/>
    <lineage>
        <taxon>Eukaryota</taxon>
        <taxon>Fungi</taxon>
        <taxon>Dikarya</taxon>
        <taxon>Ascomycota</taxon>
        <taxon>Pezizomycotina</taxon>
        <taxon>Eurotiomycetes</taxon>
        <taxon>Chaetothyriomycetidae</taxon>
        <taxon>Chaetothyriales</taxon>
        <taxon>Herpotrichiellaceae</taxon>
        <taxon>Fonsecaea</taxon>
    </lineage>
</organism>
<name>A0A178CHE4_9EURO</name>
<evidence type="ECO:0000259" key="10">
    <source>
        <dbReference type="Pfam" id="PF21953"/>
    </source>
</evidence>
<keyword evidence="8" id="KW-1133">Transmembrane helix</keyword>
<keyword evidence="6" id="KW-0408">Iron</keyword>
<gene>
    <name evidence="11" type="ORF">AYO20_09420</name>
</gene>
<evidence type="ECO:0008006" key="13">
    <source>
        <dbReference type="Google" id="ProtNLM"/>
    </source>
</evidence>
<sequence length="1734" mass="193720">MLALAYLGIGLGVYLIYSFAKTFYDWYRLRHIPGPFSAGFSKGWLLKHTWDGSMYIESAEQCFRYGSLVRIGPNDLITCDPEILKTMGAARSPYRRSDWYDALRVDRDNILSERNEERHAMLRAKMAPGYAGKENPTLEQSIDDCIAKLVGLIERNYLSTPEEFKPMDFARKAQYLTLDILSTIAFGGAFGYLEKDEDVFQYIQTTESSIPAMILCAAFPGLSKVFQSPLMRFLMPKDTDAYGLGKIMGVAKEVVAERFRPGAKPRMDMLGSFLRHGLSQEDAETETLVQILAGSDTTASAIRATMLHILTNPPVLAKLLTELSSANISDPIQDSEARKLPYLQAVIKEGLRIHPPVTGLQSKSVPPGGDTLNGYYVPGGTKIGYCAFGLFLDEGLWGPDARVFRPERFLEGTPEEIKRKEANVDMVFGYGRSSCLGKSIAFIELNKVFAQLLRNFEFTIVNPQHPWKSFSAGVFIKINTAAHKSSEHDDVRIGNSTRTPNISRPRLVPKGAEGQDAEETGMLRLPNPGYFPYDTLEASTALPDRFKPTPNRPVDPPASETAKICLSEAPTASRVLVPHDSAEPNLLRKIDLTTALQYGTAQGYPPLYSFIRDFARTNLHPNVPYKDGPDVILTCGSTDGFSKALECFSNIWDEERDWIREREGMLCEEFAYMNAIQAARPRGLNVVPVAMDDEGMVAYGKGGLQEVLVNWDKNKGKRPHLMYTVTMGQNPTSGLLSLKRRKEIYGLCSKYDIIIIEDDPYWYLQYPSANELSMRNRGQLVSENFPSDSSYNYNTASGGKSSGFPFLDSLVPSYLSVDVDGRVVRLDTFSKTVAPGCRLGWITAQPEVIERILRITETTTQQPSGFVQSMIAELIIGPSHDGDPGKGGSKDGRGWKADGWVRWLEGLRGNYERRMQIMASTLEEGKYLIQESKPKSNAFAPDDLEYEVVHKTQLYDFDYPMAGMFLWLHARFETHPLFNEVDHQRLSQALWVWLTTEPYLVLLAPGSMFCPTPEIREEKGWQYYRLCFAAVDDDVVRKHTENIVVAFRDFWVIDDVKVIDKLLEDDEDVQRRFAELAMQNQEDEASTTLQLLHILYHSVIKAPAAPLFPPRPQGSLEVSAMLLTSLIALAAFLEPSCSCDDHDWTSPVLGGYVDHDLMKRHDLAKRIQPAALPTPPQQIKDLHWGQVNFLHTTDTHGWLAGHLLDDNYSADYGDFADFVQKMKAKADVLGVDLLLIDSGDLHDGTGFGDATEPNGKLTLPIFKKLPYDLLSIGNHELYTTEIANDTYHNFAPNWAGRYITSNVEFNLTGSPTPFSDRYAYWKTKMGVRIMSFAFLFNFTGNSNATIVTPVGDAVKQSWFQEQVKRTDIDMFLVAGHITLRNSPEWGLIYAAIRQHHPTIPIQIFGGHRHVRDAVVFDASAVGIASGRYCETVGWVSVNGLPSAVTKAKSPMGNATKITQKPSDVPGVKANPNSTLSYSRQYLDFNRYSFEFHTNTNEQTFNSSLGVTISKNITAAVDSLPVLTNKLGCCPDNYYLDRFPISSNQSLFNYLTNVVFPAVVVAPNRTDQPRIILTNTGGFRYDLLKGPFTIDNAYQTNPYQNFWLRMTAPWSSAKNLLSNMQTDKVFKRAPLPVNATTLIKTPGYVTKDDFGNDGDNIVHINQGFSSSPHYVQANVSVGANTSDSTLVDVYVTSFFSAAAGKYLSGNTSDWVSADGNFSSFDTLPRMAQLHWSQDC</sequence>
<dbReference type="PRINTS" id="PR00385">
    <property type="entry name" value="P450"/>
</dbReference>
<dbReference type="InterPro" id="IPR053828">
    <property type="entry name" value="Nucleosidase_C"/>
</dbReference>
<dbReference type="SUPFAM" id="SSF48264">
    <property type="entry name" value="Cytochrome P450"/>
    <property type="match status" value="1"/>
</dbReference>
<feature type="region of interest" description="Disordered" evidence="7">
    <location>
        <begin position="487"/>
        <end position="516"/>
    </location>
</feature>
<feature type="domain" description="Putative 5'-nucleotidase C-terminal" evidence="10">
    <location>
        <begin position="1640"/>
        <end position="1695"/>
    </location>
</feature>
<dbReference type="InterPro" id="IPR036907">
    <property type="entry name" value="5'-Nucleotdase_C_sf"/>
</dbReference>
<evidence type="ECO:0000256" key="8">
    <source>
        <dbReference type="SAM" id="Phobius"/>
    </source>
</evidence>
<keyword evidence="6" id="KW-0349">Heme</keyword>
<evidence type="ECO:0000256" key="1">
    <source>
        <dbReference type="ARBA" id="ARBA00001933"/>
    </source>
</evidence>
<dbReference type="InterPro" id="IPR015421">
    <property type="entry name" value="PyrdxlP-dep_Trfase_major"/>
</dbReference>
<dbReference type="Pfam" id="PF00067">
    <property type="entry name" value="p450"/>
    <property type="match status" value="1"/>
</dbReference>
<feature type="transmembrane region" description="Helical" evidence="8">
    <location>
        <begin position="6"/>
        <end position="24"/>
    </location>
</feature>
<dbReference type="GO" id="GO:0005576">
    <property type="term" value="C:extracellular region"/>
    <property type="evidence" value="ECO:0007669"/>
    <property type="project" value="UniProtKB-ARBA"/>
</dbReference>
<reference evidence="11 12" key="1">
    <citation type="submission" date="2016-03" db="EMBL/GenBank/DDBJ databases">
        <title>The draft genome sequence of Fonsecaea nubica causative agent of cutaneous subcutaneous infection in human host.</title>
        <authorList>
            <person name="Costa F."/>
            <person name="Sybren D.H."/>
            <person name="Raittz R.T."/>
            <person name="Weiss V.A."/>
            <person name="Leao A.C."/>
            <person name="Gomes R."/>
            <person name="De Souza E.M."/>
            <person name="Pedrosa F.O."/>
            <person name="Steffens M.B."/>
            <person name="Bombassaro A."/>
            <person name="Tadra-Sfeir M.Z."/>
            <person name="Moreno L.F."/>
            <person name="Najafzadeh M.J."/>
            <person name="Felipe M.S."/>
            <person name="Teixeira M."/>
            <person name="Sun J."/>
            <person name="Xi L."/>
            <person name="Castro M.A."/>
            <person name="Vicente V.A."/>
        </authorList>
    </citation>
    <scope>NUCLEOTIDE SEQUENCE [LARGE SCALE GENOMIC DNA]</scope>
    <source>
        <strain evidence="11 12">CBS 269.64</strain>
    </source>
</reference>
<keyword evidence="4" id="KW-0808">Transferase</keyword>
<dbReference type="GO" id="GO:1901605">
    <property type="term" value="P:alpha-amino acid metabolic process"/>
    <property type="evidence" value="ECO:0007669"/>
    <property type="project" value="TreeGrafter"/>
</dbReference>
<dbReference type="GO" id="GO:0016705">
    <property type="term" value="F:oxidoreductase activity, acting on paired donors, with incorporation or reduction of molecular oxygen"/>
    <property type="evidence" value="ECO:0007669"/>
    <property type="project" value="InterPro"/>
</dbReference>
<keyword evidence="3" id="KW-0032">Aminotransferase</keyword>
<dbReference type="Gene3D" id="1.10.630.10">
    <property type="entry name" value="Cytochrome P450"/>
    <property type="match status" value="1"/>
</dbReference>
<accession>A0A178CHE4</accession>